<feature type="transmembrane region" description="Helical" evidence="7">
    <location>
        <begin position="290"/>
        <end position="312"/>
    </location>
</feature>
<keyword evidence="2" id="KW-0813">Transport</keyword>
<dbReference type="Gene3D" id="1.20.1740.10">
    <property type="entry name" value="Amino acid/polyamine transporter I"/>
    <property type="match status" value="1"/>
</dbReference>
<dbReference type="GO" id="GO:0006865">
    <property type="term" value="P:amino acid transport"/>
    <property type="evidence" value="ECO:0007669"/>
    <property type="project" value="UniProtKB-KW"/>
</dbReference>
<feature type="transmembrane region" description="Helical" evidence="7">
    <location>
        <begin position="96"/>
        <end position="121"/>
    </location>
</feature>
<feature type="transmembrane region" description="Helical" evidence="7">
    <location>
        <begin position="20"/>
        <end position="37"/>
    </location>
</feature>
<evidence type="ECO:0000256" key="7">
    <source>
        <dbReference type="SAM" id="Phobius"/>
    </source>
</evidence>
<dbReference type="PANTHER" id="PTHR43495:SF5">
    <property type="entry name" value="GAMMA-AMINOBUTYRIC ACID PERMEASE"/>
    <property type="match status" value="1"/>
</dbReference>
<dbReference type="PIRSF" id="PIRSF006060">
    <property type="entry name" value="AA_transporter"/>
    <property type="match status" value="1"/>
</dbReference>
<feature type="transmembrane region" description="Helical" evidence="7">
    <location>
        <begin position="127"/>
        <end position="148"/>
    </location>
</feature>
<dbReference type="InterPro" id="IPR004841">
    <property type="entry name" value="AA-permease/SLC12A_dom"/>
</dbReference>
<feature type="transmembrane region" description="Helical" evidence="7">
    <location>
        <begin position="392"/>
        <end position="419"/>
    </location>
</feature>
<feature type="transmembrane region" description="Helical" evidence="7">
    <location>
        <begin position="240"/>
        <end position="261"/>
    </location>
</feature>
<dbReference type="Proteomes" id="UP000654670">
    <property type="component" value="Unassembled WGS sequence"/>
</dbReference>
<keyword evidence="3 7" id="KW-0812">Transmembrane</keyword>
<comment type="subcellular location">
    <subcellularLocation>
        <location evidence="1">Membrane</location>
        <topology evidence="1">Multi-pass membrane protein</topology>
    </subcellularLocation>
</comment>
<reference evidence="9" key="2">
    <citation type="submission" date="2020-09" db="EMBL/GenBank/DDBJ databases">
        <authorList>
            <person name="Sun Q."/>
            <person name="Ohkuma M."/>
        </authorList>
    </citation>
    <scope>NUCLEOTIDE SEQUENCE</scope>
    <source>
        <strain evidence="9">JCM 15325</strain>
    </source>
</reference>
<name>A0A917S5X2_9BACL</name>
<sequence length="462" mass="50941">MVNTTEEKKRLQRGLQPRHVMLMAMAGMIGTGIFKGSGDTLNIAGPSVIIAYLLCGLILFIVMAALTELAIAYPGLNIQHIIHKAFGFRASIIVGWLYWMNWMIVTVVEILAAGSFLEYWFPHTPLWLLSALCSLFVIGINLFQVNYYGEFEFWFGGIKITAIIVFIVIGLLILIGIIPSHTQPLKNLFGFGGFFPHGISGIVQAFLVVIFSYGGSELIGLTVTETKDVEKTLPKIIKSVVFRVILFYILPIMIICGIMPWNSVSATQSSPFVQVFEAVRMPGVPHLMNFVLLTAVLSAANSGIYATTRTLYSMAERGEAPRFARRLSRRGVPVGGLALTGSFLVIGVFLAFLVRDQIIVQLMSIPGFTIILVWIAICAAELKLRPTYVRIPFFKVIGFPYMTIAGIVALSAIFISFVLNKANMVGSITCFIIMAALIVISLFFNHNEAGENDQKRNPAKLQ</sequence>
<evidence type="ECO:0000256" key="3">
    <source>
        <dbReference type="ARBA" id="ARBA00022692"/>
    </source>
</evidence>
<feature type="transmembrane region" description="Helical" evidence="7">
    <location>
        <begin position="49"/>
        <end position="76"/>
    </location>
</feature>
<reference evidence="9" key="1">
    <citation type="journal article" date="2014" name="Int. J. Syst. Evol. Microbiol.">
        <title>Complete genome sequence of Corynebacterium casei LMG S-19264T (=DSM 44701T), isolated from a smear-ripened cheese.</title>
        <authorList>
            <consortium name="US DOE Joint Genome Institute (JGI-PGF)"/>
            <person name="Walter F."/>
            <person name="Albersmeier A."/>
            <person name="Kalinowski J."/>
            <person name="Ruckert C."/>
        </authorList>
    </citation>
    <scope>NUCLEOTIDE SEQUENCE</scope>
    <source>
        <strain evidence="9">JCM 15325</strain>
    </source>
</reference>
<feature type="transmembrane region" description="Helical" evidence="7">
    <location>
        <begin position="425"/>
        <end position="445"/>
    </location>
</feature>
<evidence type="ECO:0000256" key="1">
    <source>
        <dbReference type="ARBA" id="ARBA00004141"/>
    </source>
</evidence>
<evidence type="ECO:0000256" key="5">
    <source>
        <dbReference type="ARBA" id="ARBA00022989"/>
    </source>
</evidence>
<dbReference type="Pfam" id="PF00324">
    <property type="entry name" value="AA_permease"/>
    <property type="match status" value="1"/>
</dbReference>
<evidence type="ECO:0000256" key="6">
    <source>
        <dbReference type="ARBA" id="ARBA00023136"/>
    </source>
</evidence>
<keyword evidence="5 7" id="KW-1133">Transmembrane helix</keyword>
<feature type="transmembrane region" description="Helical" evidence="7">
    <location>
        <begin position="358"/>
        <end position="380"/>
    </location>
</feature>
<proteinExistence type="predicted"/>
<feature type="transmembrane region" description="Helical" evidence="7">
    <location>
        <begin position="160"/>
        <end position="178"/>
    </location>
</feature>
<dbReference type="EMBL" id="BMOK01000009">
    <property type="protein sequence ID" value="GGL57287.1"/>
    <property type="molecule type" value="Genomic_DNA"/>
</dbReference>
<keyword evidence="10" id="KW-1185">Reference proteome</keyword>
<comment type="caution">
    <text evidence="9">The sequence shown here is derived from an EMBL/GenBank/DDBJ whole genome shotgun (WGS) entry which is preliminary data.</text>
</comment>
<accession>A0A917S5X2</accession>
<feature type="domain" description="Amino acid permease/ SLC12A" evidence="8">
    <location>
        <begin position="19"/>
        <end position="442"/>
    </location>
</feature>
<evidence type="ECO:0000256" key="2">
    <source>
        <dbReference type="ARBA" id="ARBA00022448"/>
    </source>
</evidence>
<keyword evidence="6 7" id="KW-0472">Membrane</keyword>
<evidence type="ECO:0000313" key="9">
    <source>
        <dbReference type="EMBL" id="GGL57287.1"/>
    </source>
</evidence>
<dbReference type="PANTHER" id="PTHR43495">
    <property type="entry name" value="GABA PERMEASE"/>
    <property type="match status" value="1"/>
</dbReference>
<feature type="transmembrane region" description="Helical" evidence="7">
    <location>
        <begin position="332"/>
        <end position="352"/>
    </location>
</feature>
<gene>
    <name evidence="9" type="primary">yvbW</name>
    <name evidence="9" type="ORF">GCM10007968_21640</name>
</gene>
<organism evidence="9 10">
    <name type="scientific">Sporolactobacillus putidus</name>
    <dbReference type="NCBI Taxonomy" id="492735"/>
    <lineage>
        <taxon>Bacteria</taxon>
        <taxon>Bacillati</taxon>
        <taxon>Bacillota</taxon>
        <taxon>Bacilli</taxon>
        <taxon>Bacillales</taxon>
        <taxon>Sporolactobacillaceae</taxon>
        <taxon>Sporolactobacillus</taxon>
    </lineage>
</organism>
<dbReference type="GO" id="GO:0016020">
    <property type="term" value="C:membrane"/>
    <property type="evidence" value="ECO:0007669"/>
    <property type="project" value="UniProtKB-SubCell"/>
</dbReference>
<dbReference type="GO" id="GO:0055085">
    <property type="term" value="P:transmembrane transport"/>
    <property type="evidence" value="ECO:0007669"/>
    <property type="project" value="InterPro"/>
</dbReference>
<evidence type="ECO:0000259" key="8">
    <source>
        <dbReference type="Pfam" id="PF00324"/>
    </source>
</evidence>
<feature type="transmembrane region" description="Helical" evidence="7">
    <location>
        <begin position="198"/>
        <end position="219"/>
    </location>
</feature>
<keyword evidence="4" id="KW-0029">Amino-acid transport</keyword>
<evidence type="ECO:0000256" key="4">
    <source>
        <dbReference type="ARBA" id="ARBA00022970"/>
    </source>
</evidence>
<protein>
    <submittedName>
        <fullName evidence="9">Amino acid permease YvbW</fullName>
    </submittedName>
</protein>
<dbReference type="AlphaFoldDB" id="A0A917S5X2"/>
<evidence type="ECO:0000313" key="10">
    <source>
        <dbReference type="Proteomes" id="UP000654670"/>
    </source>
</evidence>
<dbReference type="FunFam" id="1.20.1740.10:FF:000001">
    <property type="entry name" value="Amino acid permease"/>
    <property type="match status" value="1"/>
</dbReference>
<dbReference type="RefSeq" id="WP_188803229.1">
    <property type="nucleotide sequence ID" value="NZ_BMOK01000009.1"/>
</dbReference>